<comment type="caution">
    <text evidence="3">The sequence shown here is derived from an EMBL/GenBank/DDBJ whole genome shotgun (WGS) entry which is preliminary data.</text>
</comment>
<reference evidence="3 4" key="2">
    <citation type="submission" date="2019-01" db="EMBL/GenBank/DDBJ databases">
        <title>Tautonia sociabilis, a novel thermotolerant planctomycete of Isosphaeraceae family, isolated from a 4000 m deep subterranean habitat.</title>
        <authorList>
            <person name="Kovaleva O.L."/>
            <person name="Elcheninov A.G."/>
            <person name="Van Heerden E."/>
            <person name="Toshchakov S.V."/>
            <person name="Novikov A."/>
            <person name="Bonch-Osmolovskaya E.A."/>
            <person name="Kublanov I.V."/>
        </authorList>
    </citation>
    <scope>NUCLEOTIDE SEQUENCE [LARGE SCALE GENOMIC DNA]</scope>
    <source>
        <strain evidence="3 4">GM2012</strain>
    </source>
</reference>
<feature type="compositionally biased region" description="Basic residues" evidence="1">
    <location>
        <begin position="1263"/>
        <end position="1285"/>
    </location>
</feature>
<feature type="region of interest" description="Disordered" evidence="1">
    <location>
        <begin position="1249"/>
        <end position="1295"/>
    </location>
</feature>
<dbReference type="InterPro" id="IPR029058">
    <property type="entry name" value="AB_hydrolase_fold"/>
</dbReference>
<evidence type="ECO:0000256" key="1">
    <source>
        <dbReference type="SAM" id="MobiDB-lite"/>
    </source>
</evidence>
<feature type="compositionally biased region" description="Pro residues" evidence="1">
    <location>
        <begin position="508"/>
        <end position="521"/>
    </location>
</feature>
<reference evidence="3 4" key="1">
    <citation type="submission" date="2018-12" db="EMBL/GenBank/DDBJ databases">
        <authorList>
            <person name="Toschakov S.V."/>
        </authorList>
    </citation>
    <scope>NUCLEOTIDE SEQUENCE [LARGE SCALE GENOMIC DNA]</scope>
    <source>
        <strain evidence="3 4">GM2012</strain>
    </source>
</reference>
<evidence type="ECO:0000313" key="4">
    <source>
        <dbReference type="Proteomes" id="UP000280296"/>
    </source>
</evidence>
<accession>A0A432MMN7</accession>
<gene>
    <name evidence="3" type="ORF">TsocGM_06455</name>
</gene>
<feature type="domain" description="CHAT" evidence="2">
    <location>
        <begin position="910"/>
        <end position="1225"/>
    </location>
</feature>
<sequence>MGDQLPNGARLERGDGRHRAIVRRFEAATMDEMEAMLASAELEQERALRLYLGDDRFERMRQLALSRYVSRAAEAPAGNVVILPGLMGSALHTIDRRGDDDEVWLNLWRLAQGAIGRLQLAPDGVLQADPSYSTRPGNALWKYYGELVLAMRRRWRVLVFTYDWRKDIRLAADRLLANINSTFGPDEPVHLVAHSMGGLVARSFIQRHPERWRSMWSAGADRRSRGGRLVMLGTPNHGSYLVPQVLCGLANTVWMIERLDLTRDMAGMLRVVHSFPGVYQLMPSPIVDLDAKPLYDPDTYGPIGVSARHLDAAGDFHEELTADLESASSRRAIEDRFVYFAGYGQQTADGIPPNRLDHLARVPQPAGFKIEEHYLFTFEGDGSVSRRLGQLRDGNGAPVPLRTYRVREEHSALVANPNVLSAVDEVLRLGELQRPAPRGAEPAAMAPGSISEVDWDDPEQVIPIEPRPDPDAAKRWAEAHDQDRRRFDRMLDRTRLRLAVAEVGSAAPSPPDAPDVPPPIDLTPEERELAEAIVSDFLRVPGAASGIGSPLSGSAVEPPTIAIHLALDDVSRIGDRPVETQDGQVTPPIDAIAIGHYTGEKPRPGDSAWALDQVIGRAMLPSGDASPCAFETGPAGNVEGGGEARLREAQLLLSQLIERGIARGELGQPYLVPDPREPSRVIALCGMGVPGGFGAPELTVLVRELVWTLGKLGKAHLASAPIGTRNANLPPAEATEAWIRGIKLAFSGTEAAEGQVIRHVTFVLPDPRIFPEVDRTLIALKTKLAAERRLILDYSPLTPGQLRTLHDRAIAFERAEFSRRWEERWRLWEREDPGLIGPEEGEAPDPVRITVRFGPGAATSRRVFRFGAVSRSAALPMREIDIDPGLVASANDELAAERDPGRQFARGRFLGQLLLPRDFRPLLRSGGPLVMMLDPTAARIHWELLARPELWTMSDRPGSSAEDATDGTAFLGTSRGLTRQLITAFAPPPEPPPPSRRYLRVLVVADPAADAPLPGARREGVAAVELFRAFNAAWGHSGNVVEVDALIGPSEATRTNVLRLLMGRTYDAFHYAGHCFFDPSNPAASGLLFSGGEVISAHELRRIDRVPKFAFVNACESGIVPSELMPKVVGYQPGLAPSFAEAFFERGVSNLVCTAWPVDDEAAVAFSQTLYRSLLGLSGAGSDRPDPIRPLVMHRAMRQARLAVSRRDDLPGGAHTWGAYQHYGNPDFAFFDGSRMLRGEAAVVASAAREALPASSATDKGSKAKSRSGRSSTHRRRYGGSRRSSKTGPGSGDAT</sequence>
<dbReference type="PANTHER" id="PTHR37946">
    <property type="entry name" value="SLL1969 PROTEIN"/>
    <property type="match status" value="1"/>
</dbReference>
<dbReference type="SUPFAM" id="SSF53474">
    <property type="entry name" value="alpha/beta-Hydrolases"/>
    <property type="match status" value="2"/>
</dbReference>
<dbReference type="Proteomes" id="UP000280296">
    <property type="component" value="Unassembled WGS sequence"/>
</dbReference>
<dbReference type="EMBL" id="RYZH01000009">
    <property type="protein sequence ID" value="RUL88560.1"/>
    <property type="molecule type" value="Genomic_DNA"/>
</dbReference>
<dbReference type="InterPro" id="IPR024983">
    <property type="entry name" value="CHAT_dom"/>
</dbReference>
<dbReference type="RefSeq" id="WP_126724486.1">
    <property type="nucleotide sequence ID" value="NZ_RYZH01000009.1"/>
</dbReference>
<proteinExistence type="predicted"/>
<dbReference type="Gene3D" id="3.40.50.1820">
    <property type="entry name" value="alpha/beta hydrolase"/>
    <property type="match status" value="1"/>
</dbReference>
<dbReference type="OrthoDB" id="229515at2"/>
<organism evidence="3 4">
    <name type="scientific">Tautonia sociabilis</name>
    <dbReference type="NCBI Taxonomy" id="2080755"/>
    <lineage>
        <taxon>Bacteria</taxon>
        <taxon>Pseudomonadati</taxon>
        <taxon>Planctomycetota</taxon>
        <taxon>Planctomycetia</taxon>
        <taxon>Isosphaerales</taxon>
        <taxon>Isosphaeraceae</taxon>
        <taxon>Tautonia</taxon>
    </lineage>
</organism>
<evidence type="ECO:0000313" key="3">
    <source>
        <dbReference type="EMBL" id="RUL88560.1"/>
    </source>
</evidence>
<dbReference type="PANTHER" id="PTHR37946:SF1">
    <property type="entry name" value="SLL1969 PROTEIN"/>
    <property type="match status" value="1"/>
</dbReference>
<name>A0A432MMN7_9BACT</name>
<keyword evidence="4" id="KW-1185">Reference proteome</keyword>
<protein>
    <submittedName>
        <fullName evidence="3">CHAT domain-containing protein</fullName>
    </submittedName>
</protein>
<dbReference type="Pfam" id="PF12770">
    <property type="entry name" value="CHAT"/>
    <property type="match status" value="1"/>
</dbReference>
<evidence type="ECO:0000259" key="2">
    <source>
        <dbReference type="Pfam" id="PF12770"/>
    </source>
</evidence>
<feature type="region of interest" description="Disordered" evidence="1">
    <location>
        <begin position="502"/>
        <end position="522"/>
    </location>
</feature>